<evidence type="ECO:0000256" key="2">
    <source>
        <dbReference type="ARBA" id="ARBA00010488"/>
    </source>
</evidence>
<dbReference type="Pfam" id="PF00534">
    <property type="entry name" value="Glycos_transf_1"/>
    <property type="match status" value="1"/>
</dbReference>
<gene>
    <name evidence="8" type="ORF">IAG03_04160</name>
</gene>
<keyword evidence="3" id="KW-1003">Cell membrane</keyword>
<evidence type="ECO:0000259" key="7">
    <source>
        <dbReference type="Pfam" id="PF00534"/>
    </source>
</evidence>
<evidence type="ECO:0000256" key="3">
    <source>
        <dbReference type="ARBA" id="ARBA00022475"/>
    </source>
</evidence>
<dbReference type="InterPro" id="IPR001296">
    <property type="entry name" value="Glyco_trans_1"/>
</dbReference>
<dbReference type="InterPro" id="IPR007554">
    <property type="entry name" value="Glycerophosphate_synth"/>
</dbReference>
<sequence length="853" mass="97900">MFSKRTLKKVLPEPVANKLIALAKRIYPGRTALRYSRYYHRYRLNPHMVFYEAHGGAGMVCNPYALFLAFLQRPDFREYHHIWAIEDEEELLLLQAEYAAYPNVRFVRKNSKQYLRAITEAKYLINNTSFSSYFAKKPGQVFIDTWHSITVKTLGFDVPDGRISSGNMLRNLLMADYILSANRFTTKVFRESYKLDGLYEGMILETGHPRNDLVVGSARETVLRKLAARGVSVDPNKKIILYAPTWRGTSFSNPTVDIDKYTSFVETVMRRIDTAQYQILVKPHQAVYKHLSAEEKASGKYVPRSIDANALLSAVDLLVSDYSSIYFDFMLTERPILFYIPDLERYNEYRGLYFTTDDLPGPATDSAEQIADWICSIGKVQADYRARYQETKAWACEFDDGQVSKRVLEVVFDGAAHGNQITDFRTPKKKVLFYAGALDVNGVTSSALSLLRKVDYEKFDFSMIVFNAQKKPVMESILKIDPHVRVFNRCGAAAATLSEDFRDQMVRKGGLCGWRKKVFPKSLYQREFVRCFGNVHFDYVVDFSGYGVFFPFLMMQAEGAKRMIWQHNDLYHDMQNADKRKLKNYRSNKISLEGLVSLYPYFDKVVSCSRSVMRLNRENLSTPETYAKFTYATNTMDPARILGAIGDPLLTLDGTDYIPIREPLGGGALKLTLYPDYQRQHLPDASDGAVFVTMGRLSPEKNHENLIRAFQRVCQTHPESRLYIIGDGMLRTRLRRLCDRLGLSDRVIFTGNLSNPFAIMRRCDCFVFPSRYEGQGLVVLEARILGLPLLVSNFSVVEDVCVPDGQLVVGMEEDDLYEGLCAYFRGEVPRDYQFDVEKYNRKAYAEFEHLFLS</sequence>
<dbReference type="RefSeq" id="WP_249318555.1">
    <property type="nucleotide sequence ID" value="NZ_JACRSN010000004.1"/>
</dbReference>
<evidence type="ECO:0000256" key="1">
    <source>
        <dbReference type="ARBA" id="ARBA00004202"/>
    </source>
</evidence>
<dbReference type="Pfam" id="PF04464">
    <property type="entry name" value="Glyphos_transf"/>
    <property type="match status" value="1"/>
</dbReference>
<dbReference type="Gene3D" id="3.40.50.2000">
    <property type="entry name" value="Glycogen Phosphorylase B"/>
    <property type="match status" value="1"/>
</dbReference>
<organism evidence="8 9">
    <name type="scientific">Yeguia hominis</name>
    <dbReference type="NCBI Taxonomy" id="2763662"/>
    <lineage>
        <taxon>Bacteria</taxon>
        <taxon>Bacillati</taxon>
        <taxon>Bacillota</taxon>
        <taxon>Clostridia</taxon>
        <taxon>Eubacteriales</taxon>
        <taxon>Yeguiaceae</taxon>
        <taxon>Yeguia</taxon>
    </lineage>
</organism>
<dbReference type="GO" id="GO:0016757">
    <property type="term" value="F:glycosyltransferase activity"/>
    <property type="evidence" value="ECO:0007669"/>
    <property type="project" value="InterPro"/>
</dbReference>
<dbReference type="GO" id="GO:0019350">
    <property type="term" value="P:teichoic acid biosynthetic process"/>
    <property type="evidence" value="ECO:0007669"/>
    <property type="project" value="UniProtKB-KW"/>
</dbReference>
<accession>A0A926D7N6</accession>
<dbReference type="Proteomes" id="UP000651482">
    <property type="component" value="Unassembled WGS sequence"/>
</dbReference>
<protein>
    <submittedName>
        <fullName evidence="8">CDP-glycerol glycerophosphotransferase family protein</fullName>
    </submittedName>
</protein>
<dbReference type="GO" id="GO:0047355">
    <property type="term" value="F:CDP-glycerol glycerophosphotransferase activity"/>
    <property type="evidence" value="ECO:0007669"/>
    <property type="project" value="InterPro"/>
</dbReference>
<comment type="subcellular location">
    <subcellularLocation>
        <location evidence="1">Cell membrane</location>
        <topology evidence="1">Peripheral membrane protein</topology>
    </subcellularLocation>
</comment>
<dbReference type="SUPFAM" id="SSF53756">
    <property type="entry name" value="UDP-Glycosyltransferase/glycogen phosphorylase"/>
    <property type="match status" value="2"/>
</dbReference>
<dbReference type="EMBL" id="JACRSN010000004">
    <property type="protein sequence ID" value="MBC8533206.1"/>
    <property type="molecule type" value="Genomic_DNA"/>
</dbReference>
<dbReference type="AlphaFoldDB" id="A0A926D7N6"/>
<dbReference type="InterPro" id="IPR051612">
    <property type="entry name" value="Teichoic_Acid_Biosynth"/>
</dbReference>
<evidence type="ECO:0000256" key="6">
    <source>
        <dbReference type="ARBA" id="ARBA00023136"/>
    </source>
</evidence>
<keyword evidence="6" id="KW-0472">Membrane</keyword>
<comment type="similarity">
    <text evidence="2">Belongs to the CDP-glycerol glycerophosphotransferase family.</text>
</comment>
<keyword evidence="4" id="KW-0808">Transferase</keyword>
<dbReference type="GO" id="GO:0005886">
    <property type="term" value="C:plasma membrane"/>
    <property type="evidence" value="ECO:0007669"/>
    <property type="project" value="UniProtKB-SubCell"/>
</dbReference>
<evidence type="ECO:0000313" key="9">
    <source>
        <dbReference type="Proteomes" id="UP000651482"/>
    </source>
</evidence>
<evidence type="ECO:0000256" key="5">
    <source>
        <dbReference type="ARBA" id="ARBA00022944"/>
    </source>
</evidence>
<dbReference type="Gene3D" id="3.40.50.12580">
    <property type="match status" value="1"/>
</dbReference>
<evidence type="ECO:0000256" key="4">
    <source>
        <dbReference type="ARBA" id="ARBA00022679"/>
    </source>
</evidence>
<dbReference type="Gene3D" id="3.40.50.11820">
    <property type="match status" value="1"/>
</dbReference>
<dbReference type="PANTHER" id="PTHR37316:SF3">
    <property type="entry name" value="TEICHOIC ACID GLYCEROL-PHOSPHATE TRANSFERASE"/>
    <property type="match status" value="1"/>
</dbReference>
<keyword evidence="9" id="KW-1185">Reference proteome</keyword>
<dbReference type="PANTHER" id="PTHR37316">
    <property type="entry name" value="TEICHOIC ACID GLYCEROL-PHOSPHATE PRIMASE"/>
    <property type="match status" value="1"/>
</dbReference>
<keyword evidence="5" id="KW-0777">Teichoic acid biosynthesis</keyword>
<dbReference type="InterPro" id="IPR043148">
    <property type="entry name" value="TagF_C"/>
</dbReference>
<name>A0A926D7N6_9FIRM</name>
<evidence type="ECO:0000313" key="8">
    <source>
        <dbReference type="EMBL" id="MBC8533206.1"/>
    </source>
</evidence>
<reference evidence="8" key="1">
    <citation type="submission" date="2020-08" db="EMBL/GenBank/DDBJ databases">
        <title>Genome public.</title>
        <authorList>
            <person name="Liu C."/>
            <person name="Sun Q."/>
        </authorList>
    </citation>
    <scope>NUCLEOTIDE SEQUENCE</scope>
    <source>
        <strain evidence="8">NSJ-40</strain>
    </source>
</reference>
<dbReference type="CDD" id="cd03811">
    <property type="entry name" value="GT4_GT28_WabH-like"/>
    <property type="match status" value="1"/>
</dbReference>
<dbReference type="InterPro" id="IPR043149">
    <property type="entry name" value="TagF_N"/>
</dbReference>
<comment type="caution">
    <text evidence="8">The sequence shown here is derived from an EMBL/GenBank/DDBJ whole genome shotgun (WGS) entry which is preliminary data.</text>
</comment>
<feature type="domain" description="Glycosyl transferase family 1" evidence="7">
    <location>
        <begin position="679"/>
        <end position="805"/>
    </location>
</feature>
<proteinExistence type="inferred from homology"/>